<dbReference type="CDD" id="cd07402">
    <property type="entry name" value="MPP_GpdQ"/>
    <property type="match status" value="1"/>
</dbReference>
<dbReference type="Gene3D" id="3.30.750.180">
    <property type="entry name" value="GpdQ, beta-strand dimerisation domain"/>
    <property type="match status" value="1"/>
</dbReference>
<keyword evidence="2" id="KW-0378">Hydrolase</keyword>
<evidence type="ECO:0000256" key="1">
    <source>
        <dbReference type="ARBA" id="ARBA00022723"/>
    </source>
</evidence>
<reference evidence="6 7" key="1">
    <citation type="journal article" date="2013" name="Int. J. Syst. Evol. Microbiol.">
        <title>Celerinatantimonas yamalensis sp. nov., a cold-adapted diazotrophic bacterium from a cold permafrost brine.</title>
        <authorList>
            <person name="Shcherbakova V."/>
            <person name="Chuvilskaya N."/>
            <person name="Rivkina E."/>
            <person name="Demidov N."/>
            <person name="Uchaeva V."/>
            <person name="Suetin S."/>
            <person name="Suzina N."/>
            <person name="Gilichinsky D."/>
        </authorList>
    </citation>
    <scope>NUCLEOTIDE SEQUENCE [LARGE SCALE GENOMIC DNA]</scope>
    <source>
        <strain evidence="6 7">C7</strain>
    </source>
</reference>
<evidence type="ECO:0000313" key="6">
    <source>
        <dbReference type="EMBL" id="MFM2486868.1"/>
    </source>
</evidence>
<dbReference type="Proteomes" id="UP001629953">
    <property type="component" value="Unassembled WGS sequence"/>
</dbReference>
<name>A0ABW9GB86_9GAMM</name>
<dbReference type="InterPro" id="IPR026575">
    <property type="entry name" value="GpdQ/CpdA-like"/>
</dbReference>
<organism evidence="6 7">
    <name type="scientific">Celerinatantimonas yamalensis</name>
    <dbReference type="NCBI Taxonomy" id="559956"/>
    <lineage>
        <taxon>Bacteria</taxon>
        <taxon>Pseudomonadati</taxon>
        <taxon>Pseudomonadota</taxon>
        <taxon>Gammaproteobacteria</taxon>
        <taxon>Celerinatantimonadaceae</taxon>
        <taxon>Celerinatantimonas</taxon>
    </lineage>
</organism>
<evidence type="ECO:0000313" key="7">
    <source>
        <dbReference type="Proteomes" id="UP001629953"/>
    </source>
</evidence>
<keyword evidence="3" id="KW-0408">Iron</keyword>
<comment type="caution">
    <text evidence="6">The sequence shown here is derived from an EMBL/GenBank/DDBJ whole genome shotgun (WGS) entry which is preliminary data.</text>
</comment>
<dbReference type="EMBL" id="JBEQCT010000012">
    <property type="protein sequence ID" value="MFM2486868.1"/>
    <property type="molecule type" value="Genomic_DNA"/>
</dbReference>
<evidence type="ECO:0000256" key="4">
    <source>
        <dbReference type="ARBA" id="ARBA00025742"/>
    </source>
</evidence>
<dbReference type="SUPFAM" id="SSF56300">
    <property type="entry name" value="Metallo-dependent phosphatases"/>
    <property type="match status" value="1"/>
</dbReference>
<dbReference type="Gene3D" id="3.60.21.40">
    <property type="entry name" value="GpdQ, catalytic alpha/beta sandwich domain"/>
    <property type="match status" value="1"/>
</dbReference>
<evidence type="ECO:0000256" key="3">
    <source>
        <dbReference type="ARBA" id="ARBA00023004"/>
    </source>
</evidence>
<dbReference type="PANTHER" id="PTHR42988">
    <property type="entry name" value="PHOSPHOHYDROLASE"/>
    <property type="match status" value="1"/>
</dbReference>
<dbReference type="Pfam" id="PF00149">
    <property type="entry name" value="Metallophos"/>
    <property type="match status" value="1"/>
</dbReference>
<protein>
    <submittedName>
        <fullName evidence="6">Phosphodiesterase</fullName>
    </submittedName>
</protein>
<dbReference type="RefSeq" id="WP_408625168.1">
    <property type="nucleotide sequence ID" value="NZ_JBEQCT010000012.1"/>
</dbReference>
<feature type="domain" description="Calcineurin-like phosphoesterase" evidence="5">
    <location>
        <begin position="1"/>
        <end position="196"/>
    </location>
</feature>
<dbReference type="InterPro" id="IPR042283">
    <property type="entry name" value="GpdQ_catalytic"/>
</dbReference>
<sequence>MRIAQLSDMHFVSAGERLYGSVDVNAQNADIIHQLNQLHEPVDAVVITGDISNDGISAQYQAAAKILSYIRCPLYVINGNHDERAAFIDAFAPLCPPLQQAGEMRYAVEYPFHRLLFVDSTVLGQTYGHLSEASLDWIEVQLKSCDKPVVVFMHHPPISMNSAHMDPICCLNGDTLLTFAQRYSHFSGIYCGHNHCFSITSYQQLIIAAAPATSVQIPVYQNDSTPYYQFGQASCLIHTVTDNGRWVSYQHHFSGLQGMRRFPWVNERVVQ</sequence>
<gene>
    <name evidence="6" type="ORF">ABUE30_17695</name>
</gene>
<comment type="similarity">
    <text evidence="4">Belongs to the cyclic nucleotide phosphodiesterase class-III family.</text>
</comment>
<dbReference type="PANTHER" id="PTHR42988:SF2">
    <property type="entry name" value="CYCLIC NUCLEOTIDE PHOSPHODIESTERASE CBUA0032-RELATED"/>
    <property type="match status" value="1"/>
</dbReference>
<proteinExistence type="inferred from homology"/>
<dbReference type="InterPro" id="IPR029052">
    <property type="entry name" value="Metallo-depent_PP-like"/>
</dbReference>
<keyword evidence="7" id="KW-1185">Reference proteome</keyword>
<dbReference type="InterPro" id="IPR004843">
    <property type="entry name" value="Calcineurin-like_PHP"/>
</dbReference>
<evidence type="ECO:0000256" key="2">
    <source>
        <dbReference type="ARBA" id="ARBA00022801"/>
    </source>
</evidence>
<dbReference type="InterPro" id="IPR042281">
    <property type="entry name" value="GpdQ_beta-strand"/>
</dbReference>
<accession>A0ABW9GB86</accession>
<dbReference type="InterPro" id="IPR050884">
    <property type="entry name" value="CNP_phosphodiesterase-III"/>
</dbReference>
<evidence type="ECO:0000259" key="5">
    <source>
        <dbReference type="Pfam" id="PF00149"/>
    </source>
</evidence>
<keyword evidence="1" id="KW-0479">Metal-binding</keyword>